<dbReference type="SUPFAM" id="SSF49503">
    <property type="entry name" value="Cupredoxins"/>
    <property type="match status" value="1"/>
</dbReference>
<dbReference type="PANTHER" id="PTHR33021:SF529">
    <property type="entry name" value="OS03G0807500 PROTEIN"/>
    <property type="match status" value="1"/>
</dbReference>
<dbReference type="InterPro" id="IPR039391">
    <property type="entry name" value="Phytocyanin-like"/>
</dbReference>
<dbReference type="InterPro" id="IPR003245">
    <property type="entry name" value="Phytocyanin_dom"/>
</dbReference>
<proteinExistence type="predicted"/>
<dbReference type="InterPro" id="IPR008972">
    <property type="entry name" value="Cupredoxin"/>
</dbReference>
<evidence type="ECO:0000256" key="2">
    <source>
        <dbReference type="SAM" id="SignalP"/>
    </source>
</evidence>
<feature type="region of interest" description="Disordered" evidence="1">
    <location>
        <begin position="154"/>
        <end position="218"/>
    </location>
</feature>
<feature type="signal peptide" evidence="2">
    <location>
        <begin position="1"/>
        <end position="24"/>
    </location>
</feature>
<dbReference type="ExpressionAtlas" id="A0A1D6GF64">
    <property type="expression patterns" value="baseline and differential"/>
</dbReference>
<protein>
    <submittedName>
        <fullName evidence="3">Cupredoxin superfamily protein</fullName>
    </submittedName>
</protein>
<dbReference type="STRING" id="4577.A0A1D6GF64"/>
<dbReference type="EMBL" id="CM000781">
    <property type="protein sequence ID" value="AQK62211.1"/>
    <property type="molecule type" value="Genomic_DNA"/>
</dbReference>
<dbReference type="SMR" id="A0A1D6GF64"/>
<gene>
    <name evidence="3" type="ORF">ZEAMMB73_Zm00001d013038</name>
</gene>
<sequence length="242" mass="24648">MAAMGMKKGVLMLALGLAMAVTSSAVVYKVGDASGWTILGNVNYTDWTSKQNFRVGDTIGKCSDECMCFSFGIDRWSDEVLVSLQEFTYPPGIHNVLEVNKADYHSCTNSTPIATHTSGDDKIVIKSPGHRFFICGVPGHCAAGQKLSIRVLKTRSSDAPSPAPAARSASAASPSPSGSTSTDPSGAGASASPPASSTDSTPDATTTTAPAPDANGAGVSAGHRAVVAAMALAAAASMAMLY</sequence>
<dbReference type="Gene3D" id="2.60.40.420">
    <property type="entry name" value="Cupredoxins - blue copper proteins"/>
    <property type="match status" value="1"/>
</dbReference>
<dbReference type="InParanoid" id="A0A1D6GF64"/>
<dbReference type="Pfam" id="PF02298">
    <property type="entry name" value="Cu_bind_like"/>
    <property type="match status" value="1"/>
</dbReference>
<evidence type="ECO:0000256" key="1">
    <source>
        <dbReference type="SAM" id="MobiDB-lite"/>
    </source>
</evidence>
<evidence type="ECO:0000313" key="3">
    <source>
        <dbReference type="EMBL" id="AQK62211.1"/>
    </source>
</evidence>
<dbReference type="CDD" id="cd04216">
    <property type="entry name" value="Phytocyanin"/>
    <property type="match status" value="1"/>
</dbReference>
<feature type="chain" id="PRO_5010804407" evidence="2">
    <location>
        <begin position="25"/>
        <end position="242"/>
    </location>
</feature>
<feature type="compositionally biased region" description="Low complexity" evidence="1">
    <location>
        <begin position="157"/>
        <end position="218"/>
    </location>
</feature>
<dbReference type="PANTHER" id="PTHR33021">
    <property type="entry name" value="BLUE COPPER PROTEIN"/>
    <property type="match status" value="1"/>
</dbReference>
<dbReference type="AlphaFoldDB" id="A0A1D6GF64"/>
<keyword evidence="2" id="KW-0732">Signal</keyword>
<dbReference type="OMA" id="YNEWTST"/>
<name>A0A1D6GF64_MAIZE</name>
<organism evidence="3">
    <name type="scientific">Zea mays</name>
    <name type="common">Maize</name>
    <dbReference type="NCBI Taxonomy" id="4577"/>
    <lineage>
        <taxon>Eukaryota</taxon>
        <taxon>Viridiplantae</taxon>
        <taxon>Streptophyta</taxon>
        <taxon>Embryophyta</taxon>
        <taxon>Tracheophyta</taxon>
        <taxon>Spermatophyta</taxon>
        <taxon>Magnoliopsida</taxon>
        <taxon>Liliopsida</taxon>
        <taxon>Poales</taxon>
        <taxon>Poaceae</taxon>
        <taxon>PACMAD clade</taxon>
        <taxon>Panicoideae</taxon>
        <taxon>Andropogonodae</taxon>
        <taxon>Andropogoneae</taxon>
        <taxon>Tripsacinae</taxon>
        <taxon>Zea</taxon>
    </lineage>
</organism>
<dbReference type="GO" id="GO:0009055">
    <property type="term" value="F:electron transfer activity"/>
    <property type="evidence" value="ECO:0007669"/>
    <property type="project" value="InterPro"/>
</dbReference>
<dbReference type="FunCoup" id="A0A1D6GF64">
    <property type="interactions" value="4"/>
</dbReference>
<reference evidence="3" key="1">
    <citation type="submission" date="2015-12" db="EMBL/GenBank/DDBJ databases">
        <title>Update maize B73 reference genome by single molecule sequencing technologies.</title>
        <authorList>
            <consortium name="Maize Genome Sequencing Project"/>
            <person name="Ware D."/>
        </authorList>
    </citation>
    <scope>NUCLEOTIDE SEQUENCE</scope>
    <source>
        <tissue evidence="3">Seedling</tissue>
    </source>
</reference>
<accession>A0A1D6GF64</accession>
<dbReference type="IntAct" id="A0A1D6GF64">
    <property type="interactions" value="1"/>
</dbReference>
<dbReference type="PROSITE" id="PS51485">
    <property type="entry name" value="PHYTOCYANIN"/>
    <property type="match status" value="1"/>
</dbReference>